<gene>
    <name evidence="1" type="ORF">GA0074695_2785</name>
</gene>
<dbReference type="AlphaFoldDB" id="A0A1C4WV60"/>
<organism evidence="1 2">
    <name type="scientific">Micromonospora viridifaciens</name>
    <dbReference type="NCBI Taxonomy" id="1881"/>
    <lineage>
        <taxon>Bacteria</taxon>
        <taxon>Bacillati</taxon>
        <taxon>Actinomycetota</taxon>
        <taxon>Actinomycetes</taxon>
        <taxon>Micromonosporales</taxon>
        <taxon>Micromonosporaceae</taxon>
        <taxon>Micromonospora</taxon>
    </lineage>
</organism>
<dbReference type="Pfam" id="PF14435">
    <property type="entry name" value="SUKH-4"/>
    <property type="match status" value="1"/>
</dbReference>
<dbReference type="InterPro" id="IPR025851">
    <property type="entry name" value="SUKH-4"/>
</dbReference>
<accession>A0A1C4WV60</accession>
<name>A0A1C4WV60_MICVI</name>
<evidence type="ECO:0000313" key="2">
    <source>
        <dbReference type="Proteomes" id="UP000198242"/>
    </source>
</evidence>
<reference evidence="2" key="1">
    <citation type="submission" date="2016-06" db="EMBL/GenBank/DDBJ databases">
        <authorList>
            <person name="Varghese N."/>
            <person name="Submissions Spin"/>
        </authorList>
    </citation>
    <scope>NUCLEOTIDE SEQUENCE [LARGE SCALE GENOMIC DNA]</scope>
    <source>
        <strain evidence="2">DSM 43909</strain>
    </source>
</reference>
<keyword evidence="2" id="KW-1185">Reference proteome</keyword>
<dbReference type="EMBL" id="LT607411">
    <property type="protein sequence ID" value="SCF00127.1"/>
    <property type="molecule type" value="Genomic_DNA"/>
</dbReference>
<dbReference type="Proteomes" id="UP000198242">
    <property type="component" value="Chromosome I"/>
</dbReference>
<protein>
    <submittedName>
        <fullName evidence="1">SUKH-4 immunity protein</fullName>
    </submittedName>
</protein>
<sequence>MPDVVRYSESDLRRIFGENVPPGAAELLGVELPREADVFFEAYPAERVGLLAEFPGRLAVGRAWHGVCEVHIDLSDGSLWSVVAADGGSAEVVFMNSDIKRFAIFLRRVHGMAVLAEMEEGPRYHERAEAVRRELAQVDEAATRAGAWWAGIIEEMVAMV</sequence>
<proteinExistence type="predicted"/>
<evidence type="ECO:0000313" key="1">
    <source>
        <dbReference type="EMBL" id="SCF00127.1"/>
    </source>
</evidence>